<protein>
    <submittedName>
        <fullName evidence="2">Uncharacterized protein</fullName>
    </submittedName>
</protein>
<dbReference type="Proteomes" id="UP000018433">
    <property type="component" value="Unassembled WGS sequence"/>
</dbReference>
<keyword evidence="3" id="KW-1185">Reference proteome</keyword>
<sequence length="67" mass="7809">MKDFGLAIIYGTALFLTFKYGWRWFKGELSTVAISEWFSRGFFFAWGVITATLVLFLVIKLITEYVK</sequence>
<dbReference type="RefSeq" id="WP_004948377.1">
    <property type="nucleotide sequence ID" value="NZ_KB849643.1"/>
</dbReference>
<name>A0ABP2U6G6_9GAMM</name>
<organism evidence="2 3">
    <name type="scientific">Acinetobacter soli NIPH 2899</name>
    <dbReference type="NCBI Taxonomy" id="1217677"/>
    <lineage>
        <taxon>Bacteria</taxon>
        <taxon>Pseudomonadati</taxon>
        <taxon>Pseudomonadota</taxon>
        <taxon>Gammaproteobacteria</taxon>
        <taxon>Moraxellales</taxon>
        <taxon>Moraxellaceae</taxon>
        <taxon>Acinetobacter</taxon>
    </lineage>
</organism>
<accession>A0ABP2U6G6</accession>
<proteinExistence type="predicted"/>
<feature type="transmembrane region" description="Helical" evidence="1">
    <location>
        <begin position="7"/>
        <end position="25"/>
    </location>
</feature>
<reference evidence="2 3" key="1">
    <citation type="submission" date="2013-02" db="EMBL/GenBank/DDBJ databases">
        <title>The Genome Sequence of Acinetobacter soli NIPH 2899.</title>
        <authorList>
            <consortium name="The Broad Institute Genome Sequencing Platform"/>
            <consortium name="The Broad Institute Genome Sequencing Center for Infectious Disease"/>
            <person name="Cerqueira G."/>
            <person name="Feldgarden M."/>
            <person name="Courvalin P."/>
            <person name="Perichon B."/>
            <person name="Grillot-Courvalin C."/>
            <person name="Clermont D."/>
            <person name="Rocha E."/>
            <person name="Yoon E.-J."/>
            <person name="Nemec A."/>
            <person name="Walker B."/>
            <person name="Young S.K."/>
            <person name="Zeng Q."/>
            <person name="Gargeya S."/>
            <person name="Fitzgerald M."/>
            <person name="Haas B."/>
            <person name="Abouelleil A."/>
            <person name="Alvarado L."/>
            <person name="Arachchi H.M."/>
            <person name="Berlin A.M."/>
            <person name="Chapman S.B."/>
            <person name="Dewar J."/>
            <person name="Goldberg J."/>
            <person name="Griggs A."/>
            <person name="Gujja S."/>
            <person name="Hansen M."/>
            <person name="Howarth C."/>
            <person name="Imamovic A."/>
            <person name="Larimer J."/>
            <person name="McCowan C."/>
            <person name="Murphy C."/>
            <person name="Neiman D."/>
            <person name="Pearson M."/>
            <person name="Priest M."/>
            <person name="Roberts A."/>
            <person name="Saif S."/>
            <person name="Shea T."/>
            <person name="Sisk P."/>
            <person name="Sykes S."/>
            <person name="Wortman J."/>
            <person name="Nusbaum C."/>
            <person name="Birren B."/>
        </authorList>
    </citation>
    <scope>NUCLEOTIDE SEQUENCE [LARGE SCALE GENOMIC DNA]</scope>
    <source>
        <strain evidence="2 3">NIPH 2899</strain>
    </source>
</reference>
<keyword evidence="1" id="KW-0812">Transmembrane</keyword>
<keyword evidence="1" id="KW-1133">Transmembrane helix</keyword>
<gene>
    <name evidence="2" type="ORF">F950_02962</name>
</gene>
<comment type="caution">
    <text evidence="2">The sequence shown here is derived from an EMBL/GenBank/DDBJ whole genome shotgun (WGS) entry which is preliminary data.</text>
</comment>
<feature type="transmembrane region" description="Helical" evidence="1">
    <location>
        <begin position="37"/>
        <end position="59"/>
    </location>
</feature>
<keyword evidence="1" id="KW-0472">Membrane</keyword>
<dbReference type="EMBL" id="APPV01000011">
    <property type="protein sequence ID" value="ENV60399.1"/>
    <property type="molecule type" value="Genomic_DNA"/>
</dbReference>
<evidence type="ECO:0000313" key="2">
    <source>
        <dbReference type="EMBL" id="ENV60399.1"/>
    </source>
</evidence>
<evidence type="ECO:0000313" key="3">
    <source>
        <dbReference type="Proteomes" id="UP000018433"/>
    </source>
</evidence>
<evidence type="ECO:0000256" key="1">
    <source>
        <dbReference type="SAM" id="Phobius"/>
    </source>
</evidence>